<dbReference type="SUPFAM" id="SSF56601">
    <property type="entry name" value="beta-lactamase/transpeptidase-like"/>
    <property type="match status" value="1"/>
</dbReference>
<evidence type="ECO:0000256" key="6">
    <source>
        <dbReference type="ARBA" id="ARBA00023316"/>
    </source>
</evidence>
<organism evidence="12 13">
    <name type="scientific">Ohessyouella blattaphilus</name>
    <dbReference type="NCBI Taxonomy" id="2949333"/>
    <lineage>
        <taxon>Bacteria</taxon>
        <taxon>Bacillati</taxon>
        <taxon>Bacillota</taxon>
        <taxon>Clostridia</taxon>
        <taxon>Lachnospirales</taxon>
        <taxon>Lachnospiraceae</taxon>
        <taxon>Ohessyouella</taxon>
    </lineage>
</organism>
<feature type="chain" id="PRO_5045680899" evidence="10">
    <location>
        <begin position="26"/>
        <end position="436"/>
    </location>
</feature>
<dbReference type="Pfam" id="PF00768">
    <property type="entry name" value="Peptidase_S11"/>
    <property type="match status" value="1"/>
</dbReference>
<gene>
    <name evidence="12" type="ORF">NK118_07065</name>
</gene>
<evidence type="ECO:0000313" key="12">
    <source>
        <dbReference type="EMBL" id="MCP1110007.1"/>
    </source>
</evidence>
<evidence type="ECO:0000256" key="7">
    <source>
        <dbReference type="RuleBase" id="RU004016"/>
    </source>
</evidence>
<evidence type="ECO:0000313" key="13">
    <source>
        <dbReference type="Proteomes" id="UP001523565"/>
    </source>
</evidence>
<dbReference type="GO" id="GO:0004180">
    <property type="term" value="F:carboxypeptidase activity"/>
    <property type="evidence" value="ECO:0007669"/>
    <property type="project" value="UniProtKB-KW"/>
</dbReference>
<comment type="caution">
    <text evidence="12">The sequence shown here is derived from an EMBL/GenBank/DDBJ whole genome shotgun (WGS) entry which is preliminary data.</text>
</comment>
<protein>
    <submittedName>
        <fullName evidence="12">D-alanyl-D-alanine carboxypeptidase</fullName>
    </submittedName>
</protein>
<keyword evidence="13" id="KW-1185">Reference proteome</keyword>
<keyword evidence="9" id="KW-1133">Transmembrane helix</keyword>
<keyword evidence="9" id="KW-0812">Transmembrane</keyword>
<dbReference type="Proteomes" id="UP001523565">
    <property type="component" value="Unassembled WGS sequence"/>
</dbReference>
<dbReference type="InterPro" id="IPR001967">
    <property type="entry name" value="Peptidase_S11_N"/>
</dbReference>
<evidence type="ECO:0000259" key="11">
    <source>
        <dbReference type="Pfam" id="PF00768"/>
    </source>
</evidence>
<dbReference type="Gene3D" id="3.40.710.10">
    <property type="entry name" value="DD-peptidase/beta-lactamase superfamily"/>
    <property type="match status" value="1"/>
</dbReference>
<keyword evidence="12" id="KW-0121">Carboxypeptidase</keyword>
<feature type="compositionally biased region" description="Basic and acidic residues" evidence="8">
    <location>
        <begin position="367"/>
        <end position="376"/>
    </location>
</feature>
<name>A0ABT1EJS7_9FIRM</name>
<evidence type="ECO:0000256" key="3">
    <source>
        <dbReference type="ARBA" id="ARBA00022801"/>
    </source>
</evidence>
<feature type="signal peptide" evidence="10">
    <location>
        <begin position="1"/>
        <end position="25"/>
    </location>
</feature>
<dbReference type="InterPro" id="IPR012338">
    <property type="entry name" value="Beta-lactam/transpept-like"/>
</dbReference>
<sequence>MTKKYKSIAIMMMIILLFPSQLVQAAEPIDGMAEEGTLQELEESALKMPTETADIADWPVGPATHGRSAIVMDADTGAILYGKNIDEKEFPASITKVLTALIAFENSEPTDSVTISEECEYSVPVGYTHVGLKTGNVLTMEEALLATLLASANEAAYSVGENVGKNAGHDYQWFIEEMNRRCQELGGLNSNFVNTNGLHDENHYTTARDMAIIGRELCKYPEYFTLSQTLERQIPATETCVELNLWQGDMMLWPSAEDYYEPVIAGKTGYTDSARSTLFTVADDGNMRLICVVLHTYGANSYADTKSLLEYSFANFKKTEALGAEVVLPKDASAEEVSLEEVKNPNGTMTTNYLYKGQLVGTKTSAKKAETPSKDSDAEETPDTSRKTRAKTSMGKTIILIAIGAVLVLILLFLGGAILRQKRRRKGRRRRRHHRR</sequence>
<keyword evidence="6" id="KW-0961">Cell wall biogenesis/degradation</keyword>
<evidence type="ECO:0000256" key="10">
    <source>
        <dbReference type="SAM" id="SignalP"/>
    </source>
</evidence>
<dbReference type="RefSeq" id="WP_262068888.1">
    <property type="nucleotide sequence ID" value="NZ_JAMXOC010000008.1"/>
</dbReference>
<proteinExistence type="inferred from homology"/>
<dbReference type="PRINTS" id="PR00725">
    <property type="entry name" value="DADACBPTASE1"/>
</dbReference>
<feature type="region of interest" description="Disordered" evidence="8">
    <location>
        <begin position="364"/>
        <end position="390"/>
    </location>
</feature>
<accession>A0ABT1EJS7</accession>
<evidence type="ECO:0000256" key="8">
    <source>
        <dbReference type="SAM" id="MobiDB-lite"/>
    </source>
</evidence>
<evidence type="ECO:0000256" key="1">
    <source>
        <dbReference type="ARBA" id="ARBA00007164"/>
    </source>
</evidence>
<evidence type="ECO:0000256" key="5">
    <source>
        <dbReference type="ARBA" id="ARBA00022984"/>
    </source>
</evidence>
<dbReference type="EMBL" id="JAMZFV010000008">
    <property type="protein sequence ID" value="MCP1110007.1"/>
    <property type="molecule type" value="Genomic_DNA"/>
</dbReference>
<keyword evidence="3" id="KW-0378">Hydrolase</keyword>
<keyword evidence="5" id="KW-0573">Peptidoglycan synthesis</keyword>
<feature type="domain" description="Peptidase S11 D-alanyl-D-alanine carboxypeptidase A N-terminal" evidence="11">
    <location>
        <begin position="62"/>
        <end position="295"/>
    </location>
</feature>
<dbReference type="InterPro" id="IPR018044">
    <property type="entry name" value="Peptidase_S11"/>
</dbReference>
<keyword evidence="9" id="KW-0472">Membrane</keyword>
<evidence type="ECO:0000256" key="4">
    <source>
        <dbReference type="ARBA" id="ARBA00022960"/>
    </source>
</evidence>
<evidence type="ECO:0000256" key="2">
    <source>
        <dbReference type="ARBA" id="ARBA00022729"/>
    </source>
</evidence>
<dbReference type="PANTHER" id="PTHR21581">
    <property type="entry name" value="D-ALANYL-D-ALANINE CARBOXYPEPTIDASE"/>
    <property type="match status" value="1"/>
</dbReference>
<comment type="similarity">
    <text evidence="1 7">Belongs to the peptidase S11 family.</text>
</comment>
<dbReference type="PANTHER" id="PTHR21581:SF6">
    <property type="entry name" value="TRAFFICKING PROTEIN PARTICLE COMPLEX SUBUNIT 12"/>
    <property type="match status" value="1"/>
</dbReference>
<keyword evidence="4" id="KW-0133">Cell shape</keyword>
<evidence type="ECO:0000256" key="9">
    <source>
        <dbReference type="SAM" id="Phobius"/>
    </source>
</evidence>
<keyword evidence="2 10" id="KW-0732">Signal</keyword>
<feature type="transmembrane region" description="Helical" evidence="9">
    <location>
        <begin position="398"/>
        <end position="419"/>
    </location>
</feature>
<keyword evidence="12" id="KW-0645">Protease</keyword>
<reference evidence="12 13" key="1">
    <citation type="journal article" date="2022" name="Genome Biol. Evol.">
        <title>Host diet, physiology and behaviors set the stage for Lachnospiraceae cladogenesis.</title>
        <authorList>
            <person name="Vera-Ponce De Leon A."/>
            <person name="Schneider M."/>
            <person name="Jahnes B.C."/>
            <person name="Sadowski V."/>
            <person name="Camuy-Velez L.A."/>
            <person name="Duan J."/>
            <person name="Sabree Z.L."/>
        </authorList>
    </citation>
    <scope>NUCLEOTIDE SEQUENCE [LARGE SCALE GENOMIC DNA]</scope>
    <source>
        <strain evidence="12 13">PAL227</strain>
    </source>
</reference>